<dbReference type="EMBL" id="BAAAKJ010000260">
    <property type="protein sequence ID" value="GAA1403770.1"/>
    <property type="molecule type" value="Genomic_DNA"/>
</dbReference>
<name>A0ABN1YC61_9ACTN</name>
<dbReference type="Pfam" id="PF01494">
    <property type="entry name" value="FAD_binding_3"/>
    <property type="match status" value="1"/>
</dbReference>
<sequence>MTTDHGADHRVDTDVVVCGAGVAGLAAACALGRLGLEVTLLDKRPTQPPLWKGEVLQPGSLNSLHTWDVLGRLEARRAVRLRRLVARTARGQELMAMDFAALGGERPWMLAHDYSTILECMAESLGPTVGLRRGVLVKDLSRDAGGRIRGVRAVARGTALDIRAGLVVAADGMSSRLRKLAGIDAAPVAYDHRLLSFELPGTLPVGDEVSAHATDRGLVMVYPLPDARIRVYVQVRTDELRQASPAELRRWCERLVGQVPALAPIAELLRGNLEHHRFIPVWCYRAPSLVRPGLVLLGEAAHVVHPLAAQGMNTSIGDAEVLAARLAAVDLADGAAVDGALRGYENDRMSRIRAVHTMSHNAARMMTSTSLGGRVLGRRLMRGTARSSRLNHLTTYNMSGFGIRPLGTLDRLVQLGVLPDLRGRSFTAPPLTGHLPGSAPQARRDSRDSGKKS</sequence>
<dbReference type="SUPFAM" id="SSF51905">
    <property type="entry name" value="FAD/NAD(P)-binding domain"/>
    <property type="match status" value="1"/>
</dbReference>
<comment type="caution">
    <text evidence="4">The sequence shown here is derived from an EMBL/GenBank/DDBJ whole genome shotgun (WGS) entry which is preliminary data.</text>
</comment>
<keyword evidence="5" id="KW-1185">Reference proteome</keyword>
<dbReference type="InterPro" id="IPR036188">
    <property type="entry name" value="FAD/NAD-bd_sf"/>
</dbReference>
<dbReference type="PANTHER" id="PTHR43476:SF5">
    <property type="entry name" value="FAD-DEPENDENT MONOOXYGENASE"/>
    <property type="match status" value="1"/>
</dbReference>
<evidence type="ECO:0000256" key="2">
    <source>
        <dbReference type="SAM" id="MobiDB-lite"/>
    </source>
</evidence>
<evidence type="ECO:0000256" key="1">
    <source>
        <dbReference type="ARBA" id="ARBA00023002"/>
    </source>
</evidence>
<reference evidence="4 5" key="1">
    <citation type="journal article" date="2019" name="Int. J. Syst. Evol. Microbiol.">
        <title>The Global Catalogue of Microorganisms (GCM) 10K type strain sequencing project: providing services to taxonomists for standard genome sequencing and annotation.</title>
        <authorList>
            <consortium name="The Broad Institute Genomics Platform"/>
            <consortium name="The Broad Institute Genome Sequencing Center for Infectious Disease"/>
            <person name="Wu L."/>
            <person name="Ma J."/>
        </authorList>
    </citation>
    <scope>NUCLEOTIDE SEQUENCE [LARGE SCALE GENOMIC DNA]</scope>
    <source>
        <strain evidence="4 5">JCM 12393</strain>
    </source>
</reference>
<accession>A0ABN1YC61</accession>
<dbReference type="Proteomes" id="UP001499863">
    <property type="component" value="Unassembled WGS sequence"/>
</dbReference>
<feature type="compositionally biased region" description="Basic and acidic residues" evidence="2">
    <location>
        <begin position="442"/>
        <end position="453"/>
    </location>
</feature>
<gene>
    <name evidence="4" type="ORF">GCM10009639_49070</name>
</gene>
<dbReference type="Gene3D" id="3.50.50.60">
    <property type="entry name" value="FAD/NAD(P)-binding domain"/>
    <property type="match status" value="2"/>
</dbReference>
<evidence type="ECO:0000313" key="5">
    <source>
        <dbReference type="Proteomes" id="UP001499863"/>
    </source>
</evidence>
<feature type="domain" description="FAD-binding" evidence="3">
    <location>
        <begin position="12"/>
        <end position="356"/>
    </location>
</feature>
<keyword evidence="1" id="KW-0560">Oxidoreductase</keyword>
<proteinExistence type="predicted"/>
<dbReference type="PANTHER" id="PTHR43476">
    <property type="entry name" value="3-(3-HYDROXY-PHENYL)PROPIONATE/3-HYDROXYCINNAMIC ACID HYDROXYLASE"/>
    <property type="match status" value="1"/>
</dbReference>
<dbReference type="PRINTS" id="PR00420">
    <property type="entry name" value="RNGMNOXGNASE"/>
</dbReference>
<organism evidence="4 5">
    <name type="scientific">Kitasatospora putterlickiae</name>
    <dbReference type="NCBI Taxonomy" id="221725"/>
    <lineage>
        <taxon>Bacteria</taxon>
        <taxon>Bacillati</taxon>
        <taxon>Actinomycetota</taxon>
        <taxon>Actinomycetes</taxon>
        <taxon>Kitasatosporales</taxon>
        <taxon>Streptomycetaceae</taxon>
        <taxon>Kitasatospora</taxon>
    </lineage>
</organism>
<evidence type="ECO:0000259" key="3">
    <source>
        <dbReference type="Pfam" id="PF01494"/>
    </source>
</evidence>
<dbReference type="RefSeq" id="WP_344339470.1">
    <property type="nucleotide sequence ID" value="NZ_BAAAKJ010000260.1"/>
</dbReference>
<dbReference type="InterPro" id="IPR050631">
    <property type="entry name" value="PheA/TfdB_FAD_monoxygenase"/>
</dbReference>
<dbReference type="InterPro" id="IPR002938">
    <property type="entry name" value="FAD-bd"/>
</dbReference>
<protein>
    <submittedName>
        <fullName evidence="4">FAD-dependent oxidoreductase</fullName>
    </submittedName>
</protein>
<feature type="region of interest" description="Disordered" evidence="2">
    <location>
        <begin position="427"/>
        <end position="453"/>
    </location>
</feature>
<evidence type="ECO:0000313" key="4">
    <source>
        <dbReference type="EMBL" id="GAA1403770.1"/>
    </source>
</evidence>